<feature type="domain" description="RING-type" evidence="6">
    <location>
        <begin position="51"/>
        <end position="93"/>
    </location>
</feature>
<feature type="non-terminal residue" evidence="7">
    <location>
        <position position="97"/>
    </location>
</feature>
<dbReference type="Pfam" id="PF13639">
    <property type="entry name" value="zf-RING_2"/>
    <property type="match status" value="1"/>
</dbReference>
<dbReference type="SUPFAM" id="SSF57850">
    <property type="entry name" value="RING/U-box"/>
    <property type="match status" value="1"/>
</dbReference>
<feature type="non-terminal residue" evidence="7">
    <location>
        <position position="1"/>
    </location>
</feature>
<evidence type="ECO:0000259" key="6">
    <source>
        <dbReference type="PROSITE" id="PS50089"/>
    </source>
</evidence>
<dbReference type="GO" id="GO:0008270">
    <property type="term" value="F:zinc ion binding"/>
    <property type="evidence" value="ECO:0007669"/>
    <property type="project" value="UniProtKB-KW"/>
</dbReference>
<keyword evidence="8" id="KW-1185">Reference proteome</keyword>
<evidence type="ECO:0000256" key="2">
    <source>
        <dbReference type="ARBA" id="ARBA00022771"/>
    </source>
</evidence>
<dbReference type="AlphaFoldDB" id="A0A5C3QBV6"/>
<dbReference type="InterPro" id="IPR013083">
    <property type="entry name" value="Znf_RING/FYVE/PHD"/>
</dbReference>
<evidence type="ECO:0000256" key="3">
    <source>
        <dbReference type="ARBA" id="ARBA00022833"/>
    </source>
</evidence>
<evidence type="ECO:0000256" key="5">
    <source>
        <dbReference type="SAM" id="MobiDB-lite"/>
    </source>
</evidence>
<dbReference type="InterPro" id="IPR001841">
    <property type="entry name" value="Znf_RING"/>
</dbReference>
<keyword evidence="3" id="KW-0862">Zinc</keyword>
<evidence type="ECO:0000256" key="4">
    <source>
        <dbReference type="PROSITE-ProRule" id="PRU00175"/>
    </source>
</evidence>
<dbReference type="GO" id="GO:0016567">
    <property type="term" value="P:protein ubiquitination"/>
    <property type="evidence" value="ECO:0007669"/>
    <property type="project" value="TreeGrafter"/>
</dbReference>
<organism evidence="7 8">
    <name type="scientific">Pterulicium gracile</name>
    <dbReference type="NCBI Taxonomy" id="1884261"/>
    <lineage>
        <taxon>Eukaryota</taxon>
        <taxon>Fungi</taxon>
        <taxon>Dikarya</taxon>
        <taxon>Basidiomycota</taxon>
        <taxon>Agaricomycotina</taxon>
        <taxon>Agaricomycetes</taxon>
        <taxon>Agaricomycetidae</taxon>
        <taxon>Agaricales</taxon>
        <taxon>Pleurotineae</taxon>
        <taxon>Pterulaceae</taxon>
        <taxon>Pterulicium</taxon>
    </lineage>
</organism>
<dbReference type="STRING" id="1884261.A0A5C3QBV6"/>
<evidence type="ECO:0000256" key="1">
    <source>
        <dbReference type="ARBA" id="ARBA00022723"/>
    </source>
</evidence>
<dbReference type="PANTHER" id="PTHR46171:SF3">
    <property type="entry name" value="GH10160P"/>
    <property type="match status" value="1"/>
</dbReference>
<dbReference type="OrthoDB" id="8062037at2759"/>
<gene>
    <name evidence="7" type="ORF">BDV98DRAFT_483916</name>
</gene>
<dbReference type="EMBL" id="ML178845">
    <property type="protein sequence ID" value="TFK97648.1"/>
    <property type="molecule type" value="Genomic_DNA"/>
</dbReference>
<accession>A0A5C3QBV6</accession>
<feature type="compositionally biased region" description="Polar residues" evidence="5">
    <location>
        <begin position="23"/>
        <end position="41"/>
    </location>
</feature>
<dbReference type="SMART" id="SM00744">
    <property type="entry name" value="RINGv"/>
    <property type="match status" value="1"/>
</dbReference>
<dbReference type="InterPro" id="IPR011016">
    <property type="entry name" value="Znf_RING-CH"/>
</dbReference>
<sequence length="97" mass="10982">DEDFDGSYENLLSLASTLGDVRSQGTPTSTLDSMPSATVQEWKTDDSDTRCPICLDDYSPEDTVMKLPDCSHWLHKDCLQQWLKGAQTCPICRRRVR</sequence>
<evidence type="ECO:0000313" key="8">
    <source>
        <dbReference type="Proteomes" id="UP000305067"/>
    </source>
</evidence>
<name>A0A5C3QBV6_9AGAR</name>
<dbReference type="PROSITE" id="PS50089">
    <property type="entry name" value="ZF_RING_2"/>
    <property type="match status" value="1"/>
</dbReference>
<proteinExistence type="predicted"/>
<dbReference type="PANTHER" id="PTHR46171">
    <property type="entry name" value="GH10160P"/>
    <property type="match status" value="1"/>
</dbReference>
<feature type="region of interest" description="Disordered" evidence="5">
    <location>
        <begin position="22"/>
        <end position="43"/>
    </location>
</feature>
<keyword evidence="2 4" id="KW-0863">Zinc-finger</keyword>
<dbReference type="SMART" id="SM00184">
    <property type="entry name" value="RING"/>
    <property type="match status" value="1"/>
</dbReference>
<reference evidence="7 8" key="1">
    <citation type="journal article" date="2019" name="Nat. Ecol. Evol.">
        <title>Megaphylogeny resolves global patterns of mushroom evolution.</title>
        <authorList>
            <person name="Varga T."/>
            <person name="Krizsan K."/>
            <person name="Foldi C."/>
            <person name="Dima B."/>
            <person name="Sanchez-Garcia M."/>
            <person name="Sanchez-Ramirez S."/>
            <person name="Szollosi G.J."/>
            <person name="Szarkandi J.G."/>
            <person name="Papp V."/>
            <person name="Albert L."/>
            <person name="Andreopoulos W."/>
            <person name="Angelini C."/>
            <person name="Antonin V."/>
            <person name="Barry K.W."/>
            <person name="Bougher N.L."/>
            <person name="Buchanan P."/>
            <person name="Buyck B."/>
            <person name="Bense V."/>
            <person name="Catcheside P."/>
            <person name="Chovatia M."/>
            <person name="Cooper J."/>
            <person name="Damon W."/>
            <person name="Desjardin D."/>
            <person name="Finy P."/>
            <person name="Geml J."/>
            <person name="Haridas S."/>
            <person name="Hughes K."/>
            <person name="Justo A."/>
            <person name="Karasinski D."/>
            <person name="Kautmanova I."/>
            <person name="Kiss B."/>
            <person name="Kocsube S."/>
            <person name="Kotiranta H."/>
            <person name="LaButti K.M."/>
            <person name="Lechner B.E."/>
            <person name="Liimatainen K."/>
            <person name="Lipzen A."/>
            <person name="Lukacs Z."/>
            <person name="Mihaltcheva S."/>
            <person name="Morgado L.N."/>
            <person name="Niskanen T."/>
            <person name="Noordeloos M.E."/>
            <person name="Ohm R.A."/>
            <person name="Ortiz-Santana B."/>
            <person name="Ovrebo C."/>
            <person name="Racz N."/>
            <person name="Riley R."/>
            <person name="Savchenko A."/>
            <person name="Shiryaev A."/>
            <person name="Soop K."/>
            <person name="Spirin V."/>
            <person name="Szebenyi C."/>
            <person name="Tomsovsky M."/>
            <person name="Tulloss R.E."/>
            <person name="Uehling J."/>
            <person name="Grigoriev I.V."/>
            <person name="Vagvolgyi C."/>
            <person name="Papp T."/>
            <person name="Martin F.M."/>
            <person name="Miettinen O."/>
            <person name="Hibbett D.S."/>
            <person name="Nagy L.G."/>
        </authorList>
    </citation>
    <scope>NUCLEOTIDE SEQUENCE [LARGE SCALE GENOMIC DNA]</scope>
    <source>
        <strain evidence="7 8">CBS 309.79</strain>
    </source>
</reference>
<keyword evidence="1" id="KW-0479">Metal-binding</keyword>
<dbReference type="Proteomes" id="UP000305067">
    <property type="component" value="Unassembled WGS sequence"/>
</dbReference>
<evidence type="ECO:0000313" key="7">
    <source>
        <dbReference type="EMBL" id="TFK97648.1"/>
    </source>
</evidence>
<dbReference type="Gene3D" id="3.30.40.10">
    <property type="entry name" value="Zinc/RING finger domain, C3HC4 (zinc finger)"/>
    <property type="match status" value="1"/>
</dbReference>
<protein>
    <recommendedName>
        <fullName evidence="6">RING-type domain-containing protein</fullName>
    </recommendedName>
</protein>
<dbReference type="GO" id="GO:0061630">
    <property type="term" value="F:ubiquitin protein ligase activity"/>
    <property type="evidence" value="ECO:0007669"/>
    <property type="project" value="TreeGrafter"/>
</dbReference>